<organism evidence="11">
    <name type="scientific">Schistocephalus solidus</name>
    <name type="common">Tapeworm</name>
    <dbReference type="NCBI Taxonomy" id="70667"/>
    <lineage>
        <taxon>Eukaryota</taxon>
        <taxon>Metazoa</taxon>
        <taxon>Spiralia</taxon>
        <taxon>Lophotrochozoa</taxon>
        <taxon>Platyhelminthes</taxon>
        <taxon>Cestoda</taxon>
        <taxon>Eucestoda</taxon>
        <taxon>Diphyllobothriidea</taxon>
        <taxon>Diphyllobothriidae</taxon>
        <taxon>Schistocephalus</taxon>
    </lineage>
</organism>
<keyword evidence="4 9" id="KW-0227">DNA damage</keyword>
<dbReference type="SUPFAM" id="SSF48334">
    <property type="entry name" value="DNA repair protein MutS, domain III"/>
    <property type="match status" value="1"/>
</dbReference>
<evidence type="ECO:0000256" key="2">
    <source>
        <dbReference type="ARBA" id="ARBA00006271"/>
    </source>
</evidence>
<dbReference type="Pfam" id="PF01624">
    <property type="entry name" value="MutS_I"/>
    <property type="match status" value="1"/>
</dbReference>
<keyword evidence="6 9" id="KW-0238">DNA-binding</keyword>
<dbReference type="GO" id="GO:0030983">
    <property type="term" value="F:mismatched DNA binding"/>
    <property type="evidence" value="ECO:0007669"/>
    <property type="project" value="InterPro"/>
</dbReference>
<keyword evidence="5" id="KW-0067">ATP-binding</keyword>
<dbReference type="InterPro" id="IPR007696">
    <property type="entry name" value="DNA_mismatch_repair_MutS_core"/>
</dbReference>
<dbReference type="Pfam" id="PF00488">
    <property type="entry name" value="MutS_V"/>
    <property type="match status" value="1"/>
</dbReference>
<dbReference type="InterPro" id="IPR016151">
    <property type="entry name" value="DNA_mismatch_repair_MutS_N"/>
</dbReference>
<evidence type="ECO:0000256" key="4">
    <source>
        <dbReference type="ARBA" id="ARBA00022763"/>
    </source>
</evidence>
<dbReference type="PIRSF" id="PIRSF005813">
    <property type="entry name" value="MSH2"/>
    <property type="match status" value="1"/>
</dbReference>
<evidence type="ECO:0000256" key="5">
    <source>
        <dbReference type="ARBA" id="ARBA00022840"/>
    </source>
</evidence>
<dbReference type="InterPro" id="IPR036187">
    <property type="entry name" value="DNA_mismatch_repair_MutS_sf"/>
</dbReference>
<dbReference type="PANTHER" id="PTHR11361">
    <property type="entry name" value="DNA MISMATCH REPAIR PROTEIN MUTS FAMILY MEMBER"/>
    <property type="match status" value="1"/>
</dbReference>
<dbReference type="GO" id="GO:0006298">
    <property type="term" value="P:mismatch repair"/>
    <property type="evidence" value="ECO:0007669"/>
    <property type="project" value="InterPro"/>
</dbReference>
<dbReference type="PANTHER" id="PTHR11361:SF35">
    <property type="entry name" value="DNA MISMATCH REPAIR PROTEIN MSH2"/>
    <property type="match status" value="1"/>
</dbReference>
<dbReference type="InterPro" id="IPR007860">
    <property type="entry name" value="DNA_mmatch_repair_MutS_con_dom"/>
</dbReference>
<evidence type="ECO:0000256" key="6">
    <source>
        <dbReference type="ARBA" id="ARBA00023125"/>
    </source>
</evidence>
<evidence type="ECO:0000256" key="3">
    <source>
        <dbReference type="ARBA" id="ARBA00022741"/>
    </source>
</evidence>
<dbReference type="Gene3D" id="3.40.50.300">
    <property type="entry name" value="P-loop containing nucleotide triphosphate hydrolases"/>
    <property type="match status" value="1"/>
</dbReference>
<dbReference type="SMART" id="SM00534">
    <property type="entry name" value="MUTSac"/>
    <property type="match status" value="1"/>
</dbReference>
<accession>A0A0X3PHJ2</accession>
<keyword evidence="7 9" id="KW-0234">DNA repair</keyword>
<dbReference type="SMART" id="SM00533">
    <property type="entry name" value="MUTSd"/>
    <property type="match status" value="1"/>
</dbReference>
<sequence length="965" mass="107428">MAAVDPSFLQSWNCLGEKSLNTVWCFDHGDYFSVHFDDALLVANEFFLSPSVINYTRIESTVVPSVKIAKKDEKFLRFLILTKQLRVVVYESSIKSTRGKEWRIAAQASPGNLTGLDAYVDLSSGKSEDSTLLAVNIQWIEEECNVSLAFCNLEDHALVVGEFVDSPLLPNLEAAILQLGARECLVPSGLLAPDLDQTNSSQRPKVKSLPFLQLVLERSNVLVTELKKKEDFTDASEDLALLVKPEKSDTLSSVHHLLRHKSELSEAFCCLGAIVNFLRLKSNESMINSFTVSRFSLKNFVRLDSAALRTLHLLPSPDAVNRYQSVFGVLNHCRTEQGQRLLAQWLRQPLTDIIEINERLNLVEAFVEDGSLRQSFHGTVLRRIPDIPRLARRLRLSKGRLNDVYSIYVVVSLLSTVIDSLRQHEGRNKATLQKCFITSFESAAEDFKKFVEMVNATIDLDTAKQGEFLIKAEVDEELEVIKEKITKTESKIFKEFRKVSQEIGLEPNKTIKLENSEELGYYFRVTLKMEKHIRGLHWLKKIDLQKSGVRFRSADLSSLNEQYREFKSSYDTAQKTIVKEILSVTAGYLEPLYALGATTAFLDVIVSLATAAVSAPQPYVRPRFVPSDRGCIRIKDFRHPCLEMQSSVNVIANDVHLQRGKRIFKTITGPNMGGKSTYIRGTGLLVAMAQIGSFLPCTEAELVPVDAIMARVGAADCQLRGISTFMAEMLETVSVLKLATRDSLVIIDELGRGTSTYDGLGLAWSISTSLANEVGCFTLFATHFHELTSLALVMPTKFANYRVAAHVITDSENTMAATGGGVESKVVMLYKVEPGVCDQSYGLQVAHSVGLPAELVSYAETASSHEERLESLWIRLEEASLKKAVIDQEASNEESKTEECRPLNSLKAVLVAERTRTELISCISSAVNAAVPPSSFASALQSEIDRMLEEEKETANVDLRQLLKV</sequence>
<comment type="similarity">
    <text evidence="2 9">Belongs to the DNA mismatch repair MutS family.</text>
</comment>
<dbReference type="InterPro" id="IPR011184">
    <property type="entry name" value="DNA_mismatch_repair_Msh2"/>
</dbReference>
<protein>
    <recommendedName>
        <fullName evidence="10">DNA mismatch repair proteins mutS family domain-containing protein</fullName>
    </recommendedName>
</protein>
<evidence type="ECO:0000256" key="9">
    <source>
        <dbReference type="RuleBase" id="RU003756"/>
    </source>
</evidence>
<keyword evidence="3 9" id="KW-0547">Nucleotide-binding</keyword>
<dbReference type="Pfam" id="PF05192">
    <property type="entry name" value="MutS_III"/>
    <property type="match status" value="1"/>
</dbReference>
<dbReference type="InterPro" id="IPR036678">
    <property type="entry name" value="MutS_con_dom_sf"/>
</dbReference>
<evidence type="ECO:0000313" key="11">
    <source>
        <dbReference type="EMBL" id="JAP46726.1"/>
    </source>
</evidence>
<dbReference type="FunFam" id="1.10.1420.10:FF:000003">
    <property type="entry name" value="DNA mismatch repair protein"/>
    <property type="match status" value="1"/>
</dbReference>
<comment type="subcellular location">
    <subcellularLocation>
        <location evidence="1">Nucleus</location>
    </subcellularLocation>
</comment>
<dbReference type="SUPFAM" id="SSF52540">
    <property type="entry name" value="P-loop containing nucleoside triphosphate hydrolases"/>
    <property type="match status" value="1"/>
</dbReference>
<dbReference type="GO" id="GO:0005524">
    <property type="term" value="F:ATP binding"/>
    <property type="evidence" value="ECO:0007669"/>
    <property type="project" value="UniProtKB-KW"/>
</dbReference>
<dbReference type="GO" id="GO:0140664">
    <property type="term" value="F:ATP-dependent DNA damage sensor activity"/>
    <property type="evidence" value="ECO:0007669"/>
    <property type="project" value="InterPro"/>
</dbReference>
<gene>
    <name evidence="11" type="ORF">TR160176</name>
</gene>
<dbReference type="PROSITE" id="PS00486">
    <property type="entry name" value="DNA_MISMATCH_REPAIR_2"/>
    <property type="match status" value="1"/>
</dbReference>
<feature type="domain" description="DNA mismatch repair proteins mutS family" evidence="10">
    <location>
        <begin position="743"/>
        <end position="759"/>
    </location>
</feature>
<dbReference type="Pfam" id="PF05190">
    <property type="entry name" value="MutS_IV"/>
    <property type="match status" value="1"/>
</dbReference>
<dbReference type="InterPro" id="IPR007861">
    <property type="entry name" value="DNA_mismatch_repair_MutS_clamp"/>
</dbReference>
<dbReference type="GO" id="GO:0006312">
    <property type="term" value="P:mitotic recombination"/>
    <property type="evidence" value="ECO:0007669"/>
    <property type="project" value="TreeGrafter"/>
</dbReference>
<dbReference type="InterPro" id="IPR027417">
    <property type="entry name" value="P-loop_NTPase"/>
</dbReference>
<dbReference type="Gene3D" id="3.40.1170.10">
    <property type="entry name" value="DNA repair protein MutS, domain I"/>
    <property type="match status" value="1"/>
</dbReference>
<evidence type="ECO:0000256" key="7">
    <source>
        <dbReference type="ARBA" id="ARBA00023204"/>
    </source>
</evidence>
<dbReference type="InterPro" id="IPR007695">
    <property type="entry name" value="DNA_mismatch_repair_MutS-lik_N"/>
</dbReference>
<reference evidence="11" key="1">
    <citation type="submission" date="2016-01" db="EMBL/GenBank/DDBJ databases">
        <title>Reference transcriptome for the parasite Schistocephalus solidus: insights into the molecular evolution of parasitism.</title>
        <authorList>
            <person name="Hebert F.O."/>
            <person name="Grambauer S."/>
            <person name="Barber I."/>
            <person name="Landry C.R."/>
            <person name="Aubin-Horth N."/>
        </authorList>
    </citation>
    <scope>NUCLEOTIDE SEQUENCE</scope>
</reference>
<evidence type="ECO:0000256" key="8">
    <source>
        <dbReference type="ARBA" id="ARBA00023242"/>
    </source>
</evidence>
<comment type="function">
    <text evidence="9">Component of the post-replicative DNA mismatch repair system (MMR).</text>
</comment>
<dbReference type="EMBL" id="GEEE01016499">
    <property type="protein sequence ID" value="JAP46726.1"/>
    <property type="molecule type" value="Transcribed_RNA"/>
</dbReference>
<keyword evidence="8" id="KW-0539">Nucleus</keyword>
<dbReference type="InterPro" id="IPR000432">
    <property type="entry name" value="DNA_mismatch_repair_MutS_C"/>
</dbReference>
<dbReference type="InterPro" id="IPR045076">
    <property type="entry name" value="MutS"/>
</dbReference>
<dbReference type="AlphaFoldDB" id="A0A0X3PHJ2"/>
<proteinExistence type="inferred from homology"/>
<evidence type="ECO:0000259" key="10">
    <source>
        <dbReference type="PROSITE" id="PS00486"/>
    </source>
</evidence>
<evidence type="ECO:0000256" key="1">
    <source>
        <dbReference type="ARBA" id="ARBA00004123"/>
    </source>
</evidence>
<name>A0A0X3PHJ2_SCHSO</name>
<dbReference type="Pfam" id="PF05188">
    <property type="entry name" value="MutS_II"/>
    <property type="match status" value="1"/>
</dbReference>
<dbReference type="Gene3D" id="3.30.420.110">
    <property type="entry name" value="MutS, connector domain"/>
    <property type="match status" value="1"/>
</dbReference>
<dbReference type="Gene3D" id="1.10.1420.10">
    <property type="match status" value="2"/>
</dbReference>
<dbReference type="GO" id="GO:0032301">
    <property type="term" value="C:MutSalpha complex"/>
    <property type="evidence" value="ECO:0007669"/>
    <property type="project" value="TreeGrafter"/>
</dbReference>